<gene>
    <name evidence="2" type="ORF">ACJRO7_003260</name>
</gene>
<reference evidence="2 3" key="1">
    <citation type="submission" date="2024-11" db="EMBL/GenBank/DDBJ databases">
        <title>Chromosome-level genome assembly of Eucalyptus globulus Labill. provides insights into its genome evolution.</title>
        <authorList>
            <person name="Li X."/>
        </authorList>
    </citation>
    <scope>NUCLEOTIDE SEQUENCE [LARGE SCALE GENOMIC DNA]</scope>
    <source>
        <strain evidence="2">CL2024</strain>
        <tissue evidence="2">Fresh tender leaves</tissue>
    </source>
</reference>
<dbReference type="SUPFAM" id="SSF47699">
    <property type="entry name" value="Bifunctional inhibitor/lipid-transfer protein/seed storage 2S albumin"/>
    <property type="match status" value="1"/>
</dbReference>
<dbReference type="Gene3D" id="1.10.110.10">
    <property type="entry name" value="Plant lipid-transfer and hydrophobic proteins"/>
    <property type="match status" value="1"/>
</dbReference>
<keyword evidence="3" id="KW-1185">Reference proteome</keyword>
<keyword evidence="1" id="KW-0732">Signal</keyword>
<organism evidence="2 3">
    <name type="scientific">Eucalyptus globulus</name>
    <name type="common">Tasmanian blue gum</name>
    <dbReference type="NCBI Taxonomy" id="34317"/>
    <lineage>
        <taxon>Eukaryota</taxon>
        <taxon>Viridiplantae</taxon>
        <taxon>Streptophyta</taxon>
        <taxon>Embryophyta</taxon>
        <taxon>Tracheophyta</taxon>
        <taxon>Spermatophyta</taxon>
        <taxon>Magnoliopsida</taxon>
        <taxon>eudicotyledons</taxon>
        <taxon>Gunneridae</taxon>
        <taxon>Pentapetalae</taxon>
        <taxon>rosids</taxon>
        <taxon>malvids</taxon>
        <taxon>Myrtales</taxon>
        <taxon>Myrtaceae</taxon>
        <taxon>Myrtoideae</taxon>
        <taxon>Eucalypteae</taxon>
        <taxon>Eucalyptus</taxon>
    </lineage>
</organism>
<evidence type="ECO:0000313" key="3">
    <source>
        <dbReference type="Proteomes" id="UP001634007"/>
    </source>
</evidence>
<dbReference type="EMBL" id="JBJKBG010000010">
    <property type="protein sequence ID" value="KAL3718092.1"/>
    <property type="molecule type" value="Genomic_DNA"/>
</dbReference>
<evidence type="ECO:0000256" key="1">
    <source>
        <dbReference type="SAM" id="SignalP"/>
    </source>
</evidence>
<name>A0ABD3IU48_EUCGL</name>
<dbReference type="AlphaFoldDB" id="A0ABD3IU48"/>
<feature type="chain" id="PRO_5044829756" evidence="1">
    <location>
        <begin position="17"/>
        <end position="88"/>
    </location>
</feature>
<dbReference type="InterPro" id="IPR036312">
    <property type="entry name" value="Bifun_inhib/LTP/seed_sf"/>
</dbReference>
<dbReference type="Proteomes" id="UP001634007">
    <property type="component" value="Unassembled WGS sequence"/>
</dbReference>
<comment type="caution">
    <text evidence="2">The sequence shown here is derived from an EMBL/GenBank/DDBJ whole genome shotgun (WGS) entry which is preliminary data.</text>
</comment>
<proteinExistence type="predicted"/>
<sequence length="88" mass="10011">MFFLIIIFMSSNPVRSFTCQEVAKLASPYISSILGMSQRQDWRALCQCFKKNLPCVRIKPERVKELSRNCKVVVPSSTNPNVDCNSIP</sequence>
<feature type="signal peptide" evidence="1">
    <location>
        <begin position="1"/>
        <end position="16"/>
    </location>
</feature>
<protein>
    <submittedName>
        <fullName evidence="2">Uncharacterized protein</fullName>
    </submittedName>
</protein>
<evidence type="ECO:0000313" key="2">
    <source>
        <dbReference type="EMBL" id="KAL3718092.1"/>
    </source>
</evidence>
<accession>A0ABD3IU48</accession>